<organism evidence="1 2">
    <name type="scientific">Planomicrobium soli</name>
    <dbReference type="NCBI Taxonomy" id="1176648"/>
    <lineage>
        <taxon>Bacteria</taxon>
        <taxon>Bacillati</taxon>
        <taxon>Bacillota</taxon>
        <taxon>Bacilli</taxon>
        <taxon>Bacillales</taxon>
        <taxon>Caryophanaceae</taxon>
        <taxon>Planomicrobium</taxon>
    </lineage>
</organism>
<name>A0A2P8H5R9_9BACL</name>
<keyword evidence="2" id="KW-1185">Reference proteome</keyword>
<evidence type="ECO:0000313" key="1">
    <source>
        <dbReference type="EMBL" id="PSL41558.1"/>
    </source>
</evidence>
<accession>A0A2P8H5R9</accession>
<gene>
    <name evidence="1" type="ORF">B0H99_102242</name>
</gene>
<comment type="caution">
    <text evidence="1">The sequence shown here is derived from an EMBL/GenBank/DDBJ whole genome shotgun (WGS) entry which is preliminary data.</text>
</comment>
<dbReference type="Proteomes" id="UP000242682">
    <property type="component" value="Unassembled WGS sequence"/>
</dbReference>
<dbReference type="EMBL" id="PYAT01000002">
    <property type="protein sequence ID" value="PSL41558.1"/>
    <property type="molecule type" value="Genomic_DNA"/>
</dbReference>
<sequence>MEQKLAVTNDILFFALKYVLGKSSDAPILVMDTIKENIKSIEDVNLREYIREIYECRNSGMITDETTWLDFVDYLQEELRSRE</sequence>
<evidence type="ECO:0000313" key="2">
    <source>
        <dbReference type="Proteomes" id="UP000242682"/>
    </source>
</evidence>
<dbReference type="AlphaFoldDB" id="A0A2P8H5R9"/>
<protein>
    <submittedName>
        <fullName evidence="1">Uncharacterized protein</fullName>
    </submittedName>
</protein>
<reference evidence="1 2" key="1">
    <citation type="submission" date="2018-03" db="EMBL/GenBank/DDBJ databases">
        <title>Genomic Encyclopedia of Type Strains, Phase III (KMG-III): the genomes of soil and plant-associated and newly described type strains.</title>
        <authorList>
            <person name="Whitman W."/>
        </authorList>
    </citation>
    <scope>NUCLEOTIDE SEQUENCE [LARGE SCALE GENOMIC DNA]</scope>
    <source>
        <strain evidence="1 2">CGMCC 1.12259</strain>
    </source>
</reference>
<dbReference type="RefSeq" id="WP_106532243.1">
    <property type="nucleotide sequence ID" value="NZ_PYAT01000002.1"/>
</dbReference>
<proteinExistence type="predicted"/>
<dbReference type="OrthoDB" id="2428492at2"/>